<keyword evidence="1" id="KW-0472">Membrane</keyword>
<dbReference type="Proteomes" id="UP000199004">
    <property type="component" value="Unassembled WGS sequence"/>
</dbReference>
<keyword evidence="1" id="KW-0812">Transmembrane</keyword>
<sequence>MNDRTTPDSTEQRVRQTLHTVAHTLTEDAFDVAQRPATRTSHRRRRRIVLGVGALTLIPATFAAAAIVNQGPEYVDTIPPERIVMSGSVDGSRYLLIETDRTGQCDEPITGVELVEESENLLGSEWNTSGYEYGEYVETHCGGNLVHVNDTARYLEDPALFNSSGTEVGNSFVWVYSVHPGVTAVRITSGDYVEELEVFEVDGAGYAPFEIPEDMTEYTAELLIGDQVVPGSAEERTVPQP</sequence>
<accession>A0A1H0HWY4</accession>
<organism evidence="2 3">
    <name type="scientific">Nocardioides szechwanensis</name>
    <dbReference type="NCBI Taxonomy" id="1005944"/>
    <lineage>
        <taxon>Bacteria</taxon>
        <taxon>Bacillati</taxon>
        <taxon>Actinomycetota</taxon>
        <taxon>Actinomycetes</taxon>
        <taxon>Propionibacteriales</taxon>
        <taxon>Nocardioidaceae</taxon>
        <taxon>Nocardioides</taxon>
    </lineage>
</organism>
<dbReference type="AlphaFoldDB" id="A0A1H0HWY4"/>
<evidence type="ECO:0000313" key="3">
    <source>
        <dbReference type="Proteomes" id="UP000199004"/>
    </source>
</evidence>
<reference evidence="2 3" key="1">
    <citation type="submission" date="2016-10" db="EMBL/GenBank/DDBJ databases">
        <authorList>
            <person name="de Groot N.N."/>
        </authorList>
    </citation>
    <scope>NUCLEOTIDE SEQUENCE [LARGE SCALE GENOMIC DNA]</scope>
    <source>
        <strain evidence="2 3">CGMCC 1.11147</strain>
    </source>
</reference>
<gene>
    <name evidence="2" type="ORF">SAMN05192576_3601</name>
</gene>
<dbReference type="OrthoDB" id="3780043at2"/>
<proteinExistence type="predicted"/>
<feature type="transmembrane region" description="Helical" evidence="1">
    <location>
        <begin position="48"/>
        <end position="68"/>
    </location>
</feature>
<dbReference type="EMBL" id="FNIC01000007">
    <property type="protein sequence ID" value="SDO23665.1"/>
    <property type="molecule type" value="Genomic_DNA"/>
</dbReference>
<dbReference type="STRING" id="1005944.SAMN05192576_3601"/>
<name>A0A1H0HWY4_9ACTN</name>
<keyword evidence="3" id="KW-1185">Reference proteome</keyword>
<protein>
    <submittedName>
        <fullName evidence="2">Uncharacterized protein</fullName>
    </submittedName>
</protein>
<evidence type="ECO:0000313" key="2">
    <source>
        <dbReference type="EMBL" id="SDO23665.1"/>
    </source>
</evidence>
<evidence type="ECO:0000256" key="1">
    <source>
        <dbReference type="SAM" id="Phobius"/>
    </source>
</evidence>
<keyword evidence="1" id="KW-1133">Transmembrane helix</keyword>
<dbReference type="RefSeq" id="WP_091026201.1">
    <property type="nucleotide sequence ID" value="NZ_BKAE01000009.1"/>
</dbReference>